<dbReference type="InterPro" id="IPR049221">
    <property type="entry name" value="DUF6869"/>
</dbReference>
<dbReference type="OrthoDB" id="7957202at2"/>
<evidence type="ECO:0000313" key="2">
    <source>
        <dbReference type="EMBL" id="ODS01071.1"/>
    </source>
</evidence>
<organism evidence="2 3">
    <name type="scientific">Methyloceanibacter methanicus</name>
    <dbReference type="NCBI Taxonomy" id="1774968"/>
    <lineage>
        <taxon>Bacteria</taxon>
        <taxon>Pseudomonadati</taxon>
        <taxon>Pseudomonadota</taxon>
        <taxon>Alphaproteobacteria</taxon>
        <taxon>Hyphomicrobiales</taxon>
        <taxon>Hyphomicrobiaceae</taxon>
        <taxon>Methyloceanibacter</taxon>
    </lineage>
</organism>
<dbReference type="Pfam" id="PF21746">
    <property type="entry name" value="DUF6869"/>
    <property type="match status" value="1"/>
</dbReference>
<evidence type="ECO:0000259" key="1">
    <source>
        <dbReference type="Pfam" id="PF21746"/>
    </source>
</evidence>
<keyword evidence="3" id="KW-1185">Reference proteome</keyword>
<dbReference type="Proteomes" id="UP000094501">
    <property type="component" value="Unassembled WGS sequence"/>
</dbReference>
<protein>
    <recommendedName>
        <fullName evidence="1">DUF6869 domain-containing protein</fullName>
    </recommendedName>
</protein>
<evidence type="ECO:0000313" key="3">
    <source>
        <dbReference type="Proteomes" id="UP000094501"/>
    </source>
</evidence>
<dbReference type="EMBL" id="LPWG01000002">
    <property type="protein sequence ID" value="ODS01071.1"/>
    <property type="molecule type" value="Genomic_DNA"/>
</dbReference>
<dbReference type="RefSeq" id="WP_069435916.1">
    <property type="nucleotide sequence ID" value="NZ_LPWG01000002.1"/>
</dbReference>
<name>A0A1E3W5J8_9HYPH</name>
<comment type="caution">
    <text evidence="2">The sequence shown here is derived from an EMBL/GenBank/DDBJ whole genome shotgun (WGS) entry which is preliminary data.</text>
</comment>
<dbReference type="STRING" id="1774968.AUC68_11855"/>
<gene>
    <name evidence="2" type="ORF">AUC68_11855</name>
</gene>
<accession>A0A1E3W5J8</accession>
<dbReference type="AlphaFoldDB" id="A0A1E3W5J8"/>
<reference evidence="2 3" key="1">
    <citation type="journal article" date="2016" name="Environ. Microbiol.">
        <title>New Methyloceanibacter diversity from North Sea sediments includes methanotroph containing solely the soluble methane monooxygenase.</title>
        <authorList>
            <person name="Vekeman B."/>
            <person name="Kerckhof F.M."/>
            <person name="Cremers G."/>
            <person name="de Vos P."/>
            <person name="Vandamme P."/>
            <person name="Boon N."/>
            <person name="Op den Camp H.J."/>
            <person name="Heylen K."/>
        </authorList>
    </citation>
    <scope>NUCLEOTIDE SEQUENCE [LARGE SCALE GENOMIC DNA]</scope>
    <source>
        <strain evidence="2 3">R-67174</strain>
    </source>
</reference>
<proteinExistence type="predicted"/>
<sequence length="303" mass="34107">MAWCDEVLGFCDASGAALDPVPGYGEVAARIEAMPMTDWVRAWREVCTTRFRDRTHGVYAFVMHFDRLSHDDPKRGIVFIEAALQHEQDEEVLNLIAKGKPLGQLLVFRASVATPLLQELALRQPRLRWLMGRQAASIGNGKVDDPDLARRLLTICDEPAYRAWEEAAYPKSEPVAFEALPLPELATKWVEVMSRSDIEIERDDQWYDLYDYQHTLTGSEPLKALALVKAILEIEDNPNLLGILSAGMLEDLIPYDDGPVVDAVVAEAARDPNFQDLLCGVWFDDLSPEVVARLTWACNQRRS</sequence>
<feature type="domain" description="DUF6869" evidence="1">
    <location>
        <begin position="205"/>
        <end position="297"/>
    </location>
</feature>